<dbReference type="Proteomes" id="UP001141434">
    <property type="component" value="Unassembled WGS sequence"/>
</dbReference>
<dbReference type="RefSeq" id="XP_056512221.1">
    <property type="nucleotide sequence ID" value="XM_056654194.1"/>
</dbReference>
<gene>
    <name evidence="1" type="ORF">NUU61_003612</name>
</gene>
<organism evidence="1 2">
    <name type="scientific">Penicillium alfredii</name>
    <dbReference type="NCBI Taxonomy" id="1506179"/>
    <lineage>
        <taxon>Eukaryota</taxon>
        <taxon>Fungi</taxon>
        <taxon>Dikarya</taxon>
        <taxon>Ascomycota</taxon>
        <taxon>Pezizomycotina</taxon>
        <taxon>Eurotiomycetes</taxon>
        <taxon>Eurotiomycetidae</taxon>
        <taxon>Eurotiales</taxon>
        <taxon>Aspergillaceae</taxon>
        <taxon>Penicillium</taxon>
    </lineage>
</organism>
<name>A0A9W9FJR1_9EURO</name>
<dbReference type="GeneID" id="81393362"/>
<reference evidence="1" key="2">
    <citation type="journal article" date="2023" name="IMA Fungus">
        <title>Comparative genomic study of the Penicillium genus elucidates a diverse pangenome and 15 lateral gene transfer events.</title>
        <authorList>
            <person name="Petersen C."/>
            <person name="Sorensen T."/>
            <person name="Nielsen M.R."/>
            <person name="Sondergaard T.E."/>
            <person name="Sorensen J.L."/>
            <person name="Fitzpatrick D.A."/>
            <person name="Frisvad J.C."/>
            <person name="Nielsen K.L."/>
        </authorList>
    </citation>
    <scope>NUCLEOTIDE SEQUENCE</scope>
    <source>
        <strain evidence="1">IBT 34128</strain>
    </source>
</reference>
<sequence length="103" mass="11736">MTTYCRVAILECDIPIEPIISRHGRYKEIFSNLLGPALETKLDDATILSFTIRLIPGPTSSMPSFLLETVGYCRLQHKVILLAIPEHDEFADEDWILELVDYV</sequence>
<accession>A0A9W9FJR1</accession>
<dbReference type="OrthoDB" id="92161at2759"/>
<reference evidence="1" key="1">
    <citation type="submission" date="2022-11" db="EMBL/GenBank/DDBJ databases">
        <authorList>
            <person name="Petersen C."/>
        </authorList>
    </citation>
    <scope>NUCLEOTIDE SEQUENCE</scope>
    <source>
        <strain evidence="1">IBT 34128</strain>
    </source>
</reference>
<comment type="caution">
    <text evidence="1">The sequence shown here is derived from an EMBL/GenBank/DDBJ whole genome shotgun (WGS) entry which is preliminary data.</text>
</comment>
<evidence type="ECO:0000313" key="2">
    <source>
        <dbReference type="Proteomes" id="UP001141434"/>
    </source>
</evidence>
<dbReference type="AlphaFoldDB" id="A0A9W9FJR1"/>
<keyword evidence="2" id="KW-1185">Reference proteome</keyword>
<dbReference type="EMBL" id="JAPMSZ010000005">
    <property type="protein sequence ID" value="KAJ5101390.1"/>
    <property type="molecule type" value="Genomic_DNA"/>
</dbReference>
<proteinExistence type="predicted"/>
<protein>
    <submittedName>
        <fullName evidence="1">Uncharacterized protein</fullName>
    </submittedName>
</protein>
<evidence type="ECO:0000313" key="1">
    <source>
        <dbReference type="EMBL" id="KAJ5101390.1"/>
    </source>
</evidence>